<name>A0AA44Y185_BURVI</name>
<gene>
    <name evidence="1" type="ORF">C6T65_10195</name>
</gene>
<evidence type="ECO:0000313" key="2">
    <source>
        <dbReference type="Proteomes" id="UP000237632"/>
    </source>
</evidence>
<dbReference type="RefSeq" id="WP_060082068.1">
    <property type="nucleotide sequence ID" value="NZ_LPCS01000135.1"/>
</dbReference>
<sequence>MNLVQLAGMLPRDPQFREWLCDLGSVDDVTPDTAAEFVRVICGVDSRRQLALDAGAAHRFETLVRRPFVAWRNNQQH</sequence>
<organism evidence="1 2">
    <name type="scientific">Burkholderia vietnamiensis</name>
    <dbReference type="NCBI Taxonomy" id="60552"/>
    <lineage>
        <taxon>Bacteria</taxon>
        <taxon>Pseudomonadati</taxon>
        <taxon>Pseudomonadota</taxon>
        <taxon>Betaproteobacteria</taxon>
        <taxon>Burkholderiales</taxon>
        <taxon>Burkholderiaceae</taxon>
        <taxon>Burkholderia</taxon>
        <taxon>Burkholderia cepacia complex</taxon>
    </lineage>
</organism>
<evidence type="ECO:0000313" key="1">
    <source>
        <dbReference type="EMBL" id="PRH42406.1"/>
    </source>
</evidence>
<accession>A0AA44Y185</accession>
<protein>
    <submittedName>
        <fullName evidence="1">Uncharacterized protein</fullName>
    </submittedName>
</protein>
<dbReference type="Proteomes" id="UP000237632">
    <property type="component" value="Unassembled WGS sequence"/>
</dbReference>
<dbReference type="AlphaFoldDB" id="A0AA44Y185"/>
<reference evidence="1 2" key="1">
    <citation type="submission" date="2018-03" db="EMBL/GenBank/DDBJ databases">
        <authorList>
            <person name="Nguyen K."/>
            <person name="Fouts D."/>
            <person name="Sutton G."/>
        </authorList>
    </citation>
    <scope>NUCLEOTIDE SEQUENCE [LARGE SCALE GENOMIC DNA]</scope>
    <source>
        <strain evidence="1 2">AU3578</strain>
    </source>
</reference>
<comment type="caution">
    <text evidence="1">The sequence shown here is derived from an EMBL/GenBank/DDBJ whole genome shotgun (WGS) entry which is preliminary data.</text>
</comment>
<dbReference type="EMBL" id="PVHK01000067">
    <property type="protein sequence ID" value="PRH42406.1"/>
    <property type="molecule type" value="Genomic_DNA"/>
</dbReference>
<proteinExistence type="predicted"/>